<dbReference type="Proteomes" id="UP000034837">
    <property type="component" value="Unassembled WGS sequence"/>
</dbReference>
<gene>
    <name evidence="1" type="ORF">UV20_C0046G0004</name>
</gene>
<comment type="caution">
    <text evidence="1">The sequence shown here is derived from an EMBL/GenBank/DDBJ whole genome shotgun (WGS) entry which is preliminary data.</text>
</comment>
<dbReference type="AlphaFoldDB" id="A0A0G0ZYI7"/>
<organism evidence="1 2">
    <name type="scientific">Candidatus Magasanikbacteria bacterium GW2011_GWA2_42_32</name>
    <dbReference type="NCBI Taxonomy" id="1619039"/>
    <lineage>
        <taxon>Bacteria</taxon>
        <taxon>Candidatus Magasanikiibacteriota</taxon>
    </lineage>
</organism>
<evidence type="ECO:0000313" key="1">
    <source>
        <dbReference type="EMBL" id="KKS53747.1"/>
    </source>
</evidence>
<dbReference type="EMBL" id="LCDO01000046">
    <property type="protein sequence ID" value="KKS53747.1"/>
    <property type="molecule type" value="Genomic_DNA"/>
</dbReference>
<protein>
    <submittedName>
        <fullName evidence="1">Uncharacterized protein</fullName>
    </submittedName>
</protein>
<reference evidence="1 2" key="1">
    <citation type="journal article" date="2015" name="Nature">
        <title>rRNA introns, odd ribosomes, and small enigmatic genomes across a large radiation of phyla.</title>
        <authorList>
            <person name="Brown C.T."/>
            <person name="Hug L.A."/>
            <person name="Thomas B.C."/>
            <person name="Sharon I."/>
            <person name="Castelle C.J."/>
            <person name="Singh A."/>
            <person name="Wilkins M.J."/>
            <person name="Williams K.H."/>
            <person name="Banfield J.F."/>
        </authorList>
    </citation>
    <scope>NUCLEOTIDE SEQUENCE [LARGE SCALE GENOMIC DNA]</scope>
</reference>
<dbReference type="PROSITE" id="PS51257">
    <property type="entry name" value="PROKAR_LIPOPROTEIN"/>
    <property type="match status" value="1"/>
</dbReference>
<evidence type="ECO:0000313" key="2">
    <source>
        <dbReference type="Proteomes" id="UP000034837"/>
    </source>
</evidence>
<proteinExistence type="predicted"/>
<sequence>MKQLFKISPILYWILVLLGLAVACYQDNKLINPPKDEQILTEEDLLAKGYTHIFLWTLSDATRAPFELTNVLVEMSGPNSQWGTATPSFKLSYSVDEGTNWQDTILVLQKPPICIKHYAFYYKENQILNNKDKGTVVVYRKP</sequence>
<accession>A0A0G0ZYI7</accession>
<name>A0A0G0ZYI7_9BACT</name>